<keyword evidence="7" id="KW-1185">Reference proteome</keyword>
<proteinExistence type="predicted"/>
<keyword evidence="2" id="KW-0479">Metal-binding</keyword>
<dbReference type="PANTHER" id="PTHR43273:SF8">
    <property type="entry name" value="RADICAL SAM DOMAIN PROTEIN"/>
    <property type="match status" value="1"/>
</dbReference>
<gene>
    <name evidence="6" type="ORF">JK363_25310</name>
</gene>
<protein>
    <submittedName>
        <fullName evidence="6">Radical SAM protein</fullName>
    </submittedName>
</protein>
<evidence type="ECO:0000259" key="5">
    <source>
        <dbReference type="PROSITE" id="PS51918"/>
    </source>
</evidence>
<name>A0ABS1NIY4_9ACTN</name>
<dbReference type="SFLD" id="SFLDG01067">
    <property type="entry name" value="SPASM/twitch_domain_containing"/>
    <property type="match status" value="1"/>
</dbReference>
<dbReference type="Pfam" id="PF04055">
    <property type="entry name" value="Radical_SAM"/>
    <property type="match status" value="1"/>
</dbReference>
<dbReference type="NCBIfam" id="NF041718">
    <property type="entry name" value="rSAM_phane_AMC"/>
    <property type="match status" value="1"/>
</dbReference>
<dbReference type="PANTHER" id="PTHR43273">
    <property type="entry name" value="ANAEROBIC SULFATASE-MATURATING ENZYME HOMOLOG ASLB-RELATED"/>
    <property type="match status" value="1"/>
</dbReference>
<keyword evidence="3" id="KW-0408">Iron</keyword>
<dbReference type="InterPro" id="IPR013785">
    <property type="entry name" value="Aldolase_TIM"/>
</dbReference>
<dbReference type="InterPro" id="IPR023867">
    <property type="entry name" value="Sulphatase_maturase_rSAM"/>
</dbReference>
<dbReference type="Proteomes" id="UP000634229">
    <property type="component" value="Unassembled WGS sequence"/>
</dbReference>
<dbReference type="SFLD" id="SFLDG01386">
    <property type="entry name" value="main_SPASM_domain-containing"/>
    <property type="match status" value="1"/>
</dbReference>
<comment type="caution">
    <text evidence="6">The sequence shown here is derived from an EMBL/GenBank/DDBJ whole genome shotgun (WGS) entry which is preliminary data.</text>
</comment>
<evidence type="ECO:0000256" key="4">
    <source>
        <dbReference type="ARBA" id="ARBA00023014"/>
    </source>
</evidence>
<dbReference type="PROSITE" id="PS51918">
    <property type="entry name" value="RADICAL_SAM"/>
    <property type="match status" value="1"/>
</dbReference>
<keyword evidence="4" id="KW-0411">Iron-sulfur</keyword>
<evidence type="ECO:0000313" key="6">
    <source>
        <dbReference type="EMBL" id="MBL1099930.1"/>
    </source>
</evidence>
<dbReference type="Gene3D" id="3.20.20.70">
    <property type="entry name" value="Aldolase class I"/>
    <property type="match status" value="1"/>
</dbReference>
<dbReference type="SFLD" id="SFLDS00029">
    <property type="entry name" value="Radical_SAM"/>
    <property type="match status" value="1"/>
</dbReference>
<keyword evidence="1" id="KW-0949">S-adenosyl-L-methionine</keyword>
<dbReference type="EMBL" id="JAERRF010000016">
    <property type="protein sequence ID" value="MBL1099930.1"/>
    <property type="molecule type" value="Genomic_DNA"/>
</dbReference>
<accession>A0ABS1NIY4</accession>
<feature type="domain" description="Radical SAM core" evidence="5">
    <location>
        <begin position="7"/>
        <end position="232"/>
    </location>
</feature>
<evidence type="ECO:0000256" key="2">
    <source>
        <dbReference type="ARBA" id="ARBA00022723"/>
    </source>
</evidence>
<sequence>MTRPINRIAEVPRSVIMQPTTLCQPLDCRYCYLPFRKTRHLMSVEVAEAVATPVNIWAGQNPEFEVVWHGGEPLSAGRRHLDDLMAPFANVRHTVQTNAALIDNDWCEFLLKRRVAVGVSIDGPKDMNASRVTRAGHPAHRIIMRGVDRLRAHGIPFSAIAVVTDPDPAQALEFYQFFVDLGCHTLGVNIEEQEGVNTRAVERDYGRVVEFWAALTAAWEAHPAIRLREASRVLEFAGAVLQGPPGTHVPTTKLWDPLPTVAHDGGVVLLSPELAGFTDDRFGDFTTGNVLRHGLDHLLVEADRRTPWLEEFWRGVNACRASCPVYGFCGGAHPANRYFEHDGRLDGTRTRYCTTSKIALFEGVTNHVRTHSR</sequence>
<organism evidence="6 7">
    <name type="scientific">Streptomyces coffeae</name>
    <dbReference type="NCBI Taxonomy" id="621382"/>
    <lineage>
        <taxon>Bacteria</taxon>
        <taxon>Bacillati</taxon>
        <taxon>Actinomycetota</taxon>
        <taxon>Actinomycetes</taxon>
        <taxon>Kitasatosporales</taxon>
        <taxon>Streptomycetaceae</taxon>
        <taxon>Streptomyces</taxon>
    </lineage>
</organism>
<dbReference type="InterPro" id="IPR058240">
    <property type="entry name" value="rSAM_sf"/>
</dbReference>
<evidence type="ECO:0000313" key="7">
    <source>
        <dbReference type="Proteomes" id="UP000634229"/>
    </source>
</evidence>
<dbReference type="InterPro" id="IPR007197">
    <property type="entry name" value="rSAM"/>
</dbReference>
<dbReference type="SUPFAM" id="SSF102114">
    <property type="entry name" value="Radical SAM enzymes"/>
    <property type="match status" value="1"/>
</dbReference>
<dbReference type="SFLD" id="SFLDG01072">
    <property type="entry name" value="dehydrogenase_like"/>
    <property type="match status" value="1"/>
</dbReference>
<evidence type="ECO:0000256" key="3">
    <source>
        <dbReference type="ARBA" id="ARBA00023004"/>
    </source>
</evidence>
<evidence type="ECO:0000256" key="1">
    <source>
        <dbReference type="ARBA" id="ARBA00022691"/>
    </source>
</evidence>
<reference evidence="6 7" key="1">
    <citation type="submission" date="2021-01" db="EMBL/GenBank/DDBJ databases">
        <title>WGS of actinomycetes isolated from Thailand.</title>
        <authorList>
            <person name="Thawai C."/>
        </authorList>
    </citation>
    <scope>NUCLEOTIDE SEQUENCE [LARGE SCALE GENOMIC DNA]</scope>
    <source>
        <strain evidence="6 7">CA1R205</strain>
    </source>
</reference>